<dbReference type="Pfam" id="PF00270">
    <property type="entry name" value="DEAD"/>
    <property type="match status" value="1"/>
</dbReference>
<proteinExistence type="inferred from homology"/>
<dbReference type="AlphaFoldDB" id="A0A1E3P5R6"/>
<keyword evidence="11" id="KW-1185">Reference proteome</keyword>
<comment type="function">
    <text evidence="7">RNA helicase.</text>
</comment>
<dbReference type="GO" id="GO:0016787">
    <property type="term" value="F:hydrolase activity"/>
    <property type="evidence" value="ECO:0007669"/>
    <property type="project" value="UniProtKB-KW"/>
</dbReference>
<evidence type="ECO:0000259" key="9">
    <source>
        <dbReference type="PROSITE" id="PS51194"/>
    </source>
</evidence>
<dbReference type="EC" id="3.6.4.13" evidence="7"/>
<comment type="catalytic activity">
    <reaction evidence="7">
        <text>ATP + H2O = ADP + phosphate + H(+)</text>
        <dbReference type="Rhea" id="RHEA:13065"/>
        <dbReference type="ChEBI" id="CHEBI:15377"/>
        <dbReference type="ChEBI" id="CHEBI:15378"/>
        <dbReference type="ChEBI" id="CHEBI:30616"/>
        <dbReference type="ChEBI" id="CHEBI:43474"/>
        <dbReference type="ChEBI" id="CHEBI:456216"/>
        <dbReference type="EC" id="3.6.4.13"/>
    </reaction>
</comment>
<dbReference type="PROSITE" id="PS51192">
    <property type="entry name" value="HELICASE_ATP_BIND_1"/>
    <property type="match status" value="1"/>
</dbReference>
<feature type="non-terminal residue" evidence="10">
    <location>
        <position position="1"/>
    </location>
</feature>
<comment type="similarity">
    <text evidence="6">Belongs to the DEAD box helicase family.</text>
</comment>
<dbReference type="PANTHER" id="PTHR24031">
    <property type="entry name" value="RNA HELICASE"/>
    <property type="match status" value="1"/>
</dbReference>
<dbReference type="PROSITE" id="PS51194">
    <property type="entry name" value="HELICASE_CTER"/>
    <property type="match status" value="1"/>
</dbReference>
<evidence type="ECO:0000256" key="1">
    <source>
        <dbReference type="ARBA" id="ARBA00022741"/>
    </source>
</evidence>
<keyword evidence="2 6" id="KW-0378">Hydrolase</keyword>
<dbReference type="STRING" id="683960.A0A1E3P5R6"/>
<dbReference type="GO" id="GO:0003724">
    <property type="term" value="F:RNA helicase activity"/>
    <property type="evidence" value="ECO:0007669"/>
    <property type="project" value="UniProtKB-EC"/>
</dbReference>
<dbReference type="OrthoDB" id="193716at2759"/>
<dbReference type="Proteomes" id="UP000094112">
    <property type="component" value="Unassembled WGS sequence"/>
</dbReference>
<reference evidence="10 11" key="1">
    <citation type="journal article" date="2016" name="Proc. Natl. Acad. Sci. U.S.A.">
        <title>Comparative genomics of biotechnologically important yeasts.</title>
        <authorList>
            <person name="Riley R."/>
            <person name="Haridas S."/>
            <person name="Wolfe K.H."/>
            <person name="Lopes M.R."/>
            <person name="Hittinger C.T."/>
            <person name="Goeker M."/>
            <person name="Salamov A.A."/>
            <person name="Wisecaver J.H."/>
            <person name="Long T.M."/>
            <person name="Calvey C.H."/>
            <person name="Aerts A.L."/>
            <person name="Barry K.W."/>
            <person name="Choi C."/>
            <person name="Clum A."/>
            <person name="Coughlan A.Y."/>
            <person name="Deshpande S."/>
            <person name="Douglass A.P."/>
            <person name="Hanson S.J."/>
            <person name="Klenk H.-P."/>
            <person name="LaButti K.M."/>
            <person name="Lapidus A."/>
            <person name="Lindquist E.A."/>
            <person name="Lipzen A.M."/>
            <person name="Meier-Kolthoff J.P."/>
            <person name="Ohm R.A."/>
            <person name="Otillar R.P."/>
            <person name="Pangilinan J.L."/>
            <person name="Peng Y."/>
            <person name="Rokas A."/>
            <person name="Rosa C.A."/>
            <person name="Scheuner C."/>
            <person name="Sibirny A.A."/>
            <person name="Slot J.C."/>
            <person name="Stielow J.B."/>
            <person name="Sun H."/>
            <person name="Kurtzman C.P."/>
            <person name="Blackwell M."/>
            <person name="Grigoriev I.V."/>
            <person name="Jeffries T.W."/>
        </authorList>
    </citation>
    <scope>NUCLEOTIDE SEQUENCE [LARGE SCALE GENOMIC DNA]</scope>
    <source>
        <strain evidence="11">ATCC 58044 / CBS 1984 / NCYC 433 / NRRL Y-366-8</strain>
    </source>
</reference>
<dbReference type="InterPro" id="IPR000629">
    <property type="entry name" value="RNA-helicase_DEAD-box_CS"/>
</dbReference>
<evidence type="ECO:0000256" key="3">
    <source>
        <dbReference type="ARBA" id="ARBA00022806"/>
    </source>
</evidence>
<dbReference type="RefSeq" id="XP_019039875.1">
    <property type="nucleotide sequence ID" value="XM_019180563.1"/>
</dbReference>
<keyword evidence="1 6" id="KW-0547">Nucleotide-binding</keyword>
<protein>
    <recommendedName>
        <fullName evidence="7">ATP-dependent RNA helicase</fullName>
        <ecNumber evidence="7">3.6.4.13</ecNumber>
    </recommendedName>
</protein>
<dbReference type="Pfam" id="PF00271">
    <property type="entry name" value="Helicase_C"/>
    <property type="match status" value="1"/>
</dbReference>
<evidence type="ECO:0000256" key="7">
    <source>
        <dbReference type="RuleBase" id="RU365068"/>
    </source>
</evidence>
<dbReference type="InterPro" id="IPR014001">
    <property type="entry name" value="Helicase_ATP-bd"/>
</dbReference>
<dbReference type="SMART" id="SM00490">
    <property type="entry name" value="HELICc"/>
    <property type="match status" value="1"/>
</dbReference>
<gene>
    <name evidence="10" type="ORF">WICANDRAFT_13183</name>
</gene>
<evidence type="ECO:0000313" key="10">
    <source>
        <dbReference type="EMBL" id="ODQ60668.1"/>
    </source>
</evidence>
<feature type="non-terminal residue" evidence="10">
    <location>
        <position position="452"/>
    </location>
</feature>
<dbReference type="InterPro" id="IPR011545">
    <property type="entry name" value="DEAD/DEAH_box_helicase_dom"/>
</dbReference>
<feature type="domain" description="Helicase C-terminal" evidence="9">
    <location>
        <begin position="238"/>
        <end position="400"/>
    </location>
</feature>
<dbReference type="SMART" id="SM00487">
    <property type="entry name" value="DEXDc"/>
    <property type="match status" value="1"/>
</dbReference>
<dbReference type="InterPro" id="IPR027417">
    <property type="entry name" value="P-loop_NTPase"/>
</dbReference>
<dbReference type="GeneID" id="30197809"/>
<feature type="domain" description="Helicase ATP-binding" evidence="8">
    <location>
        <begin position="19"/>
        <end position="210"/>
    </location>
</feature>
<evidence type="ECO:0000259" key="8">
    <source>
        <dbReference type="PROSITE" id="PS51192"/>
    </source>
</evidence>
<keyword evidence="3 6" id="KW-0347">Helicase</keyword>
<dbReference type="CDD" id="cd18787">
    <property type="entry name" value="SF2_C_DEAD"/>
    <property type="match status" value="1"/>
</dbReference>
<dbReference type="SUPFAM" id="SSF52540">
    <property type="entry name" value="P-loop containing nucleoside triphosphate hydrolases"/>
    <property type="match status" value="1"/>
</dbReference>
<keyword evidence="4 6" id="KW-0067">ATP-binding</keyword>
<evidence type="ECO:0000256" key="2">
    <source>
        <dbReference type="ARBA" id="ARBA00022801"/>
    </source>
</evidence>
<dbReference type="GO" id="GO:0070013">
    <property type="term" value="C:intracellular organelle lumen"/>
    <property type="evidence" value="ECO:0007669"/>
    <property type="project" value="UniProtKB-ARBA"/>
</dbReference>
<comment type="domain">
    <text evidence="7">The Q motif is unique to and characteristic of the DEAD box family of RNA helicases and controls ATP binding and hydrolysis.</text>
</comment>
<sequence length="452" mass="50040">ALTKLNFENFTPVQSKTIGPLTVGEKGIIARAKTGTGKTLAFGLPLIEKALKRDPRSKDVVGLIISPTRDLAYQIRDELNKVVRSFDRKTPHINIHCLVGAEPKFGQIKAFTRHQSFPHIVVATPGRLYDMMENPMIQRALAGIEFKVLDEADRLLDDGFKDSLLEIETAIKDAKAQNNGKQEKTLLFSATIDRNVMTFAEDLMGNDLNYIDCVDKDAPETHEKVEQSLISTNNLFESFTSACLFIENEAKANKNSKVVVFLPTVKCVSYFKETLAQYLNTNNVRTPVFELHGKLSQSQRDRSVRQFRERSKGVLVTSDVGARGMDFPGVTNVVQIGVPTDTTNYVHRIGRTARGGKSGQALLILTKAEGPFVKVLLDRHINIAKQYAYEKIEESEAAITEASVGAIHKFSPDDAIGSLCGFYNGVTRNYRLNLKSVLADITGAYSNLVGEP</sequence>
<dbReference type="PROSITE" id="PS00039">
    <property type="entry name" value="DEAD_ATP_HELICASE"/>
    <property type="match status" value="1"/>
</dbReference>
<dbReference type="GO" id="GO:0005524">
    <property type="term" value="F:ATP binding"/>
    <property type="evidence" value="ECO:0007669"/>
    <property type="project" value="UniProtKB-UniRule"/>
</dbReference>
<accession>A0A1E3P5R6</accession>
<evidence type="ECO:0000256" key="4">
    <source>
        <dbReference type="ARBA" id="ARBA00022840"/>
    </source>
</evidence>
<dbReference type="GO" id="GO:0003723">
    <property type="term" value="F:RNA binding"/>
    <property type="evidence" value="ECO:0007669"/>
    <property type="project" value="UniProtKB-UniRule"/>
</dbReference>
<dbReference type="EMBL" id="KV454209">
    <property type="protein sequence ID" value="ODQ60668.1"/>
    <property type="molecule type" value="Genomic_DNA"/>
</dbReference>
<keyword evidence="5 7" id="KW-0694">RNA-binding</keyword>
<organism evidence="10 11">
    <name type="scientific">Wickerhamomyces anomalus (strain ATCC 58044 / CBS 1984 / NCYC 433 / NRRL Y-366-8)</name>
    <name type="common">Yeast</name>
    <name type="synonym">Hansenula anomala</name>
    <dbReference type="NCBI Taxonomy" id="683960"/>
    <lineage>
        <taxon>Eukaryota</taxon>
        <taxon>Fungi</taxon>
        <taxon>Dikarya</taxon>
        <taxon>Ascomycota</taxon>
        <taxon>Saccharomycotina</taxon>
        <taxon>Saccharomycetes</taxon>
        <taxon>Phaffomycetales</taxon>
        <taxon>Wickerhamomycetaceae</taxon>
        <taxon>Wickerhamomyces</taxon>
    </lineage>
</organism>
<dbReference type="Gene3D" id="3.40.50.300">
    <property type="entry name" value="P-loop containing nucleotide triphosphate hydrolases"/>
    <property type="match status" value="2"/>
</dbReference>
<name>A0A1E3P5R6_WICAA</name>
<evidence type="ECO:0000256" key="5">
    <source>
        <dbReference type="ARBA" id="ARBA00022884"/>
    </source>
</evidence>
<evidence type="ECO:0000313" key="11">
    <source>
        <dbReference type="Proteomes" id="UP000094112"/>
    </source>
</evidence>
<dbReference type="InterPro" id="IPR001650">
    <property type="entry name" value="Helicase_C-like"/>
</dbReference>
<evidence type="ECO:0000256" key="6">
    <source>
        <dbReference type="RuleBase" id="RU000492"/>
    </source>
</evidence>